<sequence length="186" mass="19233">MPRLNLLTADTAPDASRPLVERVVANNGFLPNLVASLANAPVALETYLTVGEINGRASLTLAEREVIQITAARIHGCDFCVAGHSAIALKKAGFDKSAVVALQRGRPVGDARLDALAAFAAEVIATRGAVSDAALAEFTGAGFVREQVLEVILGVSLATLCNFANNFAQNPINPQLQPFSAGALGA</sequence>
<dbReference type="STRING" id="1000565.METUNv1_00986"/>
<dbReference type="eggNOG" id="COG2128">
    <property type="taxonomic scope" value="Bacteria"/>
</dbReference>
<evidence type="ECO:0000313" key="2">
    <source>
        <dbReference type="EMBL" id="EGK72747.1"/>
    </source>
</evidence>
<dbReference type="SUPFAM" id="SSF69118">
    <property type="entry name" value="AhpD-like"/>
    <property type="match status" value="1"/>
</dbReference>
<dbReference type="Proteomes" id="UP000005019">
    <property type="component" value="Unassembled WGS sequence"/>
</dbReference>
<dbReference type="EMBL" id="AFHG01000031">
    <property type="protein sequence ID" value="EGK72747.1"/>
    <property type="molecule type" value="Genomic_DNA"/>
</dbReference>
<dbReference type="InterPro" id="IPR003779">
    <property type="entry name" value="CMD-like"/>
</dbReference>
<dbReference type="InterPro" id="IPR004675">
    <property type="entry name" value="AhpD_core"/>
</dbReference>
<keyword evidence="3" id="KW-1185">Reference proteome</keyword>
<feature type="domain" description="Carboxymuconolactone decarboxylase-like" evidence="1">
    <location>
        <begin position="53"/>
        <end position="119"/>
    </location>
</feature>
<protein>
    <submittedName>
        <fullName evidence="2">Alkylhydroperoxidase like protein, AhpD family</fullName>
    </submittedName>
</protein>
<proteinExistence type="predicted"/>
<dbReference type="RefSeq" id="WP_008059430.1">
    <property type="nucleotide sequence ID" value="NZ_AFHG01000031.1"/>
</dbReference>
<dbReference type="OrthoDB" id="9801997at2"/>
<accession>F5R9R5</accession>
<dbReference type="PANTHER" id="PTHR35446:SF3">
    <property type="entry name" value="CMD DOMAIN-CONTAINING PROTEIN"/>
    <property type="match status" value="1"/>
</dbReference>
<gene>
    <name evidence="2" type="ORF">METUNv1_00986</name>
</gene>
<dbReference type="Pfam" id="PF02627">
    <property type="entry name" value="CMD"/>
    <property type="match status" value="1"/>
</dbReference>
<dbReference type="AlphaFoldDB" id="F5R9R5"/>
<evidence type="ECO:0000259" key="1">
    <source>
        <dbReference type="Pfam" id="PF02627"/>
    </source>
</evidence>
<organism evidence="2 3">
    <name type="scientific">Methyloversatilis universalis (strain ATCC BAA-1314 / DSM 25237 / JCM 13912 / CCUG 52030 / FAM5)</name>
    <dbReference type="NCBI Taxonomy" id="1000565"/>
    <lineage>
        <taxon>Bacteria</taxon>
        <taxon>Pseudomonadati</taxon>
        <taxon>Pseudomonadota</taxon>
        <taxon>Betaproteobacteria</taxon>
        <taxon>Nitrosomonadales</taxon>
        <taxon>Sterolibacteriaceae</taxon>
        <taxon>Methyloversatilis</taxon>
    </lineage>
</organism>
<dbReference type="NCBIfam" id="TIGR00778">
    <property type="entry name" value="ahpD_dom"/>
    <property type="match status" value="1"/>
</dbReference>
<dbReference type="GO" id="GO:0051920">
    <property type="term" value="F:peroxiredoxin activity"/>
    <property type="evidence" value="ECO:0007669"/>
    <property type="project" value="InterPro"/>
</dbReference>
<keyword evidence="2" id="KW-0575">Peroxidase</keyword>
<dbReference type="Gene3D" id="1.20.1290.10">
    <property type="entry name" value="AhpD-like"/>
    <property type="match status" value="1"/>
</dbReference>
<name>F5R9R5_METUF</name>
<comment type="caution">
    <text evidence="2">The sequence shown here is derived from an EMBL/GenBank/DDBJ whole genome shotgun (WGS) entry which is preliminary data.</text>
</comment>
<evidence type="ECO:0000313" key="3">
    <source>
        <dbReference type="Proteomes" id="UP000005019"/>
    </source>
</evidence>
<keyword evidence="2" id="KW-0560">Oxidoreductase</keyword>
<dbReference type="PANTHER" id="PTHR35446">
    <property type="entry name" value="SI:CH211-175M2.5"/>
    <property type="match status" value="1"/>
</dbReference>
<dbReference type="InterPro" id="IPR029032">
    <property type="entry name" value="AhpD-like"/>
</dbReference>
<reference evidence="2 3" key="1">
    <citation type="journal article" date="2011" name="J. Bacteriol.">
        <title>Genome sequence of Methyloversatilis universalis FAM5T, a methylotrophic representative of the order Rhodocyclales.</title>
        <authorList>
            <person name="Kittichotirat W."/>
            <person name="Good N.M."/>
            <person name="Hall R."/>
            <person name="Bringel F."/>
            <person name="Lajus A."/>
            <person name="Medigue C."/>
            <person name="Smalley N.E."/>
            <person name="Beck D."/>
            <person name="Bumgarner R."/>
            <person name="Vuilleumier S."/>
            <person name="Kalyuzhnaya M.G."/>
        </authorList>
    </citation>
    <scope>NUCLEOTIDE SEQUENCE [LARGE SCALE GENOMIC DNA]</scope>
    <source>
        <strain evidence="3">ATCC BAA-1314 / JCM 13912 / FAM5</strain>
    </source>
</reference>